<dbReference type="EMBL" id="SOEO01000002">
    <property type="protein sequence ID" value="TDX84351.1"/>
    <property type="molecule type" value="Genomic_DNA"/>
</dbReference>
<protein>
    <submittedName>
        <fullName evidence="3">Uncharacterized protein DUF1573</fullName>
    </submittedName>
</protein>
<dbReference type="RefSeq" id="WP_133944370.1">
    <property type="nucleotide sequence ID" value="NZ_SOEO01000002.1"/>
</dbReference>
<keyword evidence="2" id="KW-0732">Signal</keyword>
<dbReference type="InterPro" id="IPR011467">
    <property type="entry name" value="DUF1573"/>
</dbReference>
<gene>
    <name evidence="3" type="ORF">B0I22_1966</name>
</gene>
<evidence type="ECO:0000256" key="1">
    <source>
        <dbReference type="SAM" id="MobiDB-lite"/>
    </source>
</evidence>
<name>A0A4R8IAL8_9FLAO</name>
<evidence type="ECO:0000313" key="3">
    <source>
        <dbReference type="EMBL" id="TDX84351.1"/>
    </source>
</evidence>
<dbReference type="Proteomes" id="UP000295313">
    <property type="component" value="Unassembled WGS sequence"/>
</dbReference>
<dbReference type="Pfam" id="PF07610">
    <property type="entry name" value="DUF1573"/>
    <property type="match status" value="1"/>
</dbReference>
<organism evidence="3 4">
    <name type="scientific">Epilithonimonas xixisoli</name>
    <dbReference type="NCBI Taxonomy" id="1476462"/>
    <lineage>
        <taxon>Bacteria</taxon>
        <taxon>Pseudomonadati</taxon>
        <taxon>Bacteroidota</taxon>
        <taxon>Flavobacteriia</taxon>
        <taxon>Flavobacteriales</taxon>
        <taxon>Weeksellaceae</taxon>
        <taxon>Chryseobacterium group</taxon>
        <taxon>Epilithonimonas</taxon>
    </lineage>
</organism>
<sequence>MKKILAGLFMTGAIAFASAQTISFDKTTFDYGNVKAGSDGHRFFTVKNTGDKPLILTEVKPSCGCTTPEWSKDPILPGKETKIKVGYNTGIKGPFNKLIEVYSNDPANNRSVIYIKGNVEDLAGATKALATDSKAVVANPAQVSTAENVKTSSKGKKPMKKASFQKVEETK</sequence>
<dbReference type="PANTHER" id="PTHR37833">
    <property type="entry name" value="LIPOPROTEIN-RELATED"/>
    <property type="match status" value="1"/>
</dbReference>
<dbReference type="PANTHER" id="PTHR37833:SF1">
    <property type="entry name" value="SIGNAL PEPTIDE PROTEIN"/>
    <property type="match status" value="1"/>
</dbReference>
<evidence type="ECO:0000313" key="4">
    <source>
        <dbReference type="Proteomes" id="UP000295313"/>
    </source>
</evidence>
<dbReference type="AlphaFoldDB" id="A0A4R8IAL8"/>
<proteinExistence type="predicted"/>
<feature type="signal peptide" evidence="2">
    <location>
        <begin position="1"/>
        <end position="19"/>
    </location>
</feature>
<accession>A0A4R8IAL8</accession>
<reference evidence="3 4" key="1">
    <citation type="submission" date="2019-03" db="EMBL/GenBank/DDBJ databases">
        <title>Genomic Encyclopedia of Type Strains, Phase III (KMG-III): the genomes of soil and plant-associated and newly described type strains.</title>
        <authorList>
            <person name="Whitman W."/>
        </authorList>
    </citation>
    <scope>NUCLEOTIDE SEQUENCE [LARGE SCALE GENOMIC DNA]</scope>
    <source>
        <strain evidence="3 4">CGMCC 1.12802</strain>
    </source>
</reference>
<feature type="region of interest" description="Disordered" evidence="1">
    <location>
        <begin position="140"/>
        <end position="171"/>
    </location>
</feature>
<dbReference type="OrthoDB" id="826619at2"/>
<evidence type="ECO:0000256" key="2">
    <source>
        <dbReference type="SAM" id="SignalP"/>
    </source>
</evidence>
<dbReference type="InterPro" id="IPR013783">
    <property type="entry name" value="Ig-like_fold"/>
</dbReference>
<feature type="chain" id="PRO_5020581711" evidence="2">
    <location>
        <begin position="20"/>
        <end position="171"/>
    </location>
</feature>
<keyword evidence="4" id="KW-1185">Reference proteome</keyword>
<dbReference type="Gene3D" id="2.60.40.10">
    <property type="entry name" value="Immunoglobulins"/>
    <property type="match status" value="1"/>
</dbReference>
<comment type="caution">
    <text evidence="3">The sequence shown here is derived from an EMBL/GenBank/DDBJ whole genome shotgun (WGS) entry which is preliminary data.</text>
</comment>